<dbReference type="PANTHER" id="PTHR47843">
    <property type="entry name" value="BTB DOMAIN-CONTAINING PROTEIN-RELATED"/>
    <property type="match status" value="1"/>
</dbReference>
<dbReference type="Pfam" id="PF00651">
    <property type="entry name" value="BTB"/>
    <property type="match status" value="1"/>
</dbReference>
<sequence>MQQGSPMDHGFAQISTTFTTGQYSDLTIRCKNKIFNVHKVIVCSQCQDFADLCLANVEYVSDEIDLPNDDPLAIQALLEFFYSMTYTFDMSSPAASFLHISVFAVATKYSIGELCLLATTNFQSLASKIWNSPSFVESVRFVYTSTPAHHRALRDIVLDIVTRNIDTILAKDGQFSQVMRDTGDFDVELVNSLARTNNELRSRLQSKVRCLAAL</sequence>
<dbReference type="GeneID" id="54490426"/>
<gene>
    <name evidence="2" type="ORF">EJ05DRAFT_537254</name>
</gene>
<reference evidence="2" key="1">
    <citation type="journal article" date="2020" name="Stud. Mycol.">
        <title>101 Dothideomycetes genomes: a test case for predicting lifestyles and emergence of pathogens.</title>
        <authorList>
            <person name="Haridas S."/>
            <person name="Albert R."/>
            <person name="Binder M."/>
            <person name="Bloem J."/>
            <person name="Labutti K."/>
            <person name="Salamov A."/>
            <person name="Andreopoulos B."/>
            <person name="Baker S."/>
            <person name="Barry K."/>
            <person name="Bills G."/>
            <person name="Bluhm B."/>
            <person name="Cannon C."/>
            <person name="Castanera R."/>
            <person name="Culley D."/>
            <person name="Daum C."/>
            <person name="Ezra D."/>
            <person name="Gonzalez J."/>
            <person name="Henrissat B."/>
            <person name="Kuo A."/>
            <person name="Liang C."/>
            <person name="Lipzen A."/>
            <person name="Lutzoni F."/>
            <person name="Magnuson J."/>
            <person name="Mondo S."/>
            <person name="Nolan M."/>
            <person name="Ohm R."/>
            <person name="Pangilinan J."/>
            <person name="Park H.-J."/>
            <person name="Ramirez L."/>
            <person name="Alfaro M."/>
            <person name="Sun H."/>
            <person name="Tritt A."/>
            <person name="Yoshinaga Y."/>
            <person name="Zwiers L.-H."/>
            <person name="Turgeon B."/>
            <person name="Goodwin S."/>
            <person name="Spatafora J."/>
            <person name="Crous P."/>
            <person name="Grigoriev I."/>
        </authorList>
    </citation>
    <scope>NUCLEOTIDE SEQUENCE</scope>
    <source>
        <strain evidence="2">CBS 121739</strain>
    </source>
</reference>
<proteinExistence type="predicted"/>
<dbReference type="Gene3D" id="3.30.710.10">
    <property type="entry name" value="Potassium Channel Kv1.1, Chain A"/>
    <property type="match status" value="1"/>
</dbReference>
<feature type="domain" description="BTB" evidence="1">
    <location>
        <begin position="24"/>
        <end position="90"/>
    </location>
</feature>
<dbReference type="SUPFAM" id="SSF54695">
    <property type="entry name" value="POZ domain"/>
    <property type="match status" value="1"/>
</dbReference>
<accession>A0A6A6W9Z7</accession>
<dbReference type="PANTHER" id="PTHR47843:SF5">
    <property type="entry name" value="BTB_POZ DOMAIN PROTEIN"/>
    <property type="match status" value="1"/>
</dbReference>
<evidence type="ECO:0000313" key="3">
    <source>
        <dbReference type="Proteomes" id="UP000799437"/>
    </source>
</evidence>
<dbReference type="RefSeq" id="XP_033601305.1">
    <property type="nucleotide sequence ID" value="XM_033749372.1"/>
</dbReference>
<evidence type="ECO:0000313" key="2">
    <source>
        <dbReference type="EMBL" id="KAF2758854.1"/>
    </source>
</evidence>
<dbReference type="EMBL" id="ML996570">
    <property type="protein sequence ID" value="KAF2758854.1"/>
    <property type="molecule type" value="Genomic_DNA"/>
</dbReference>
<dbReference type="CDD" id="cd18186">
    <property type="entry name" value="BTB_POZ_ZBTB_KLHL-like"/>
    <property type="match status" value="1"/>
</dbReference>
<name>A0A6A6W9Z7_9PEZI</name>
<organism evidence="2 3">
    <name type="scientific">Pseudovirgaria hyperparasitica</name>
    <dbReference type="NCBI Taxonomy" id="470096"/>
    <lineage>
        <taxon>Eukaryota</taxon>
        <taxon>Fungi</taxon>
        <taxon>Dikarya</taxon>
        <taxon>Ascomycota</taxon>
        <taxon>Pezizomycotina</taxon>
        <taxon>Dothideomycetes</taxon>
        <taxon>Dothideomycetes incertae sedis</taxon>
        <taxon>Acrospermales</taxon>
        <taxon>Acrospermaceae</taxon>
        <taxon>Pseudovirgaria</taxon>
    </lineage>
</organism>
<dbReference type="InterPro" id="IPR000210">
    <property type="entry name" value="BTB/POZ_dom"/>
</dbReference>
<dbReference type="InterPro" id="IPR011333">
    <property type="entry name" value="SKP1/BTB/POZ_sf"/>
</dbReference>
<keyword evidence="3" id="KW-1185">Reference proteome</keyword>
<dbReference type="PROSITE" id="PS50097">
    <property type="entry name" value="BTB"/>
    <property type="match status" value="1"/>
</dbReference>
<evidence type="ECO:0000259" key="1">
    <source>
        <dbReference type="PROSITE" id="PS50097"/>
    </source>
</evidence>
<dbReference type="Proteomes" id="UP000799437">
    <property type="component" value="Unassembled WGS sequence"/>
</dbReference>
<protein>
    <recommendedName>
        <fullName evidence="1">BTB domain-containing protein</fullName>
    </recommendedName>
</protein>
<dbReference type="OrthoDB" id="6359816at2759"/>
<dbReference type="AlphaFoldDB" id="A0A6A6W9Z7"/>